<reference evidence="15 16" key="1">
    <citation type="submission" date="2018-03" db="EMBL/GenBank/DDBJ databases">
        <authorList>
            <person name="Gulvik C.A."/>
        </authorList>
    </citation>
    <scope>NUCLEOTIDE SEQUENCE [LARGE SCALE GENOMIC DNA]</scope>
    <source>
        <strain evidence="15 16">JCM 31581</strain>
    </source>
</reference>
<dbReference type="EMBL" id="PXZH01000001">
    <property type="protein sequence ID" value="RST90435.1"/>
    <property type="molecule type" value="Genomic_DNA"/>
</dbReference>
<evidence type="ECO:0000259" key="14">
    <source>
        <dbReference type="Pfam" id="PF03816"/>
    </source>
</evidence>
<keyword evidence="16" id="KW-1185">Reference proteome</keyword>
<keyword evidence="3" id="KW-1003">Cell membrane</keyword>
<dbReference type="PANTHER" id="PTHR33392">
    <property type="entry name" value="POLYISOPRENYL-TEICHOIC ACID--PEPTIDOGLYCAN TEICHOIC ACID TRANSFERASE TAGU"/>
    <property type="match status" value="1"/>
</dbReference>
<accession>A0A3S0ADU0</accession>
<keyword evidence="8 13" id="KW-0472">Membrane</keyword>
<evidence type="ECO:0000313" key="15">
    <source>
        <dbReference type="EMBL" id="RST90435.1"/>
    </source>
</evidence>
<comment type="caution">
    <text evidence="15">The sequence shown here is derived from an EMBL/GenBank/DDBJ whole genome shotgun (WGS) entry which is preliminary data.</text>
</comment>
<dbReference type="AlphaFoldDB" id="A0A3S0ADU0"/>
<keyword evidence="9" id="KW-0804">Transcription</keyword>
<evidence type="ECO:0000256" key="1">
    <source>
        <dbReference type="ARBA" id="ARBA00004401"/>
    </source>
</evidence>
<feature type="domain" description="Cell envelope-related transcriptional attenuator" evidence="14">
    <location>
        <begin position="104"/>
        <end position="245"/>
    </location>
</feature>
<dbReference type="GO" id="GO:0005886">
    <property type="term" value="C:plasma membrane"/>
    <property type="evidence" value="ECO:0007669"/>
    <property type="project" value="UniProtKB-SubCell"/>
</dbReference>
<dbReference type="Gene3D" id="3.40.630.190">
    <property type="entry name" value="LCP protein"/>
    <property type="match status" value="1"/>
</dbReference>
<evidence type="ECO:0000256" key="9">
    <source>
        <dbReference type="ARBA" id="ARBA00023163"/>
    </source>
</evidence>
<keyword evidence="4 13" id="KW-0812">Transmembrane</keyword>
<evidence type="ECO:0000256" key="6">
    <source>
        <dbReference type="ARBA" id="ARBA00022989"/>
    </source>
</evidence>
<evidence type="ECO:0000256" key="3">
    <source>
        <dbReference type="ARBA" id="ARBA00022475"/>
    </source>
</evidence>
<comment type="similarity">
    <text evidence="2">Belongs to the LytR/CpsA/Psr (LCP) family.</text>
</comment>
<evidence type="ECO:0000256" key="11">
    <source>
        <dbReference type="ARBA" id="ARBA00040752"/>
    </source>
</evidence>
<evidence type="ECO:0000256" key="2">
    <source>
        <dbReference type="ARBA" id="ARBA00006068"/>
    </source>
</evidence>
<feature type="compositionally biased region" description="Basic and acidic residues" evidence="12">
    <location>
        <begin position="1"/>
        <end position="15"/>
    </location>
</feature>
<protein>
    <recommendedName>
        <fullName evidence="11">Regulatory protein MsrR</fullName>
    </recommendedName>
</protein>
<evidence type="ECO:0000313" key="16">
    <source>
        <dbReference type="Proteomes" id="UP000277864"/>
    </source>
</evidence>
<gene>
    <name evidence="15" type="ORF">C7P63_00915</name>
</gene>
<comment type="subcellular location">
    <subcellularLocation>
        <location evidence="1">Cell membrane</location>
        <topology evidence="1">Single-pass type II membrane protein</topology>
    </subcellularLocation>
</comment>
<keyword evidence="5" id="KW-0735">Signal-anchor</keyword>
<dbReference type="InterPro" id="IPR004474">
    <property type="entry name" value="LytR_CpsA_psr"/>
</dbReference>
<comment type="function">
    <text evidence="10">Involved in SarA attenuation. Affects resistance to oxacillin and teicoplanin, as well as the synthesis of virulence factors.</text>
</comment>
<feature type="region of interest" description="Disordered" evidence="12">
    <location>
        <begin position="1"/>
        <end position="29"/>
    </location>
</feature>
<name>A0A3S0ADU0_9ENTE</name>
<keyword evidence="6 13" id="KW-1133">Transmembrane helix</keyword>
<organism evidence="15 16">
    <name type="scientific">Vagococcus humatus</name>
    <dbReference type="NCBI Taxonomy" id="1889241"/>
    <lineage>
        <taxon>Bacteria</taxon>
        <taxon>Bacillati</taxon>
        <taxon>Bacillota</taxon>
        <taxon>Bacilli</taxon>
        <taxon>Lactobacillales</taxon>
        <taxon>Enterococcaceae</taxon>
        <taxon>Vagococcus</taxon>
    </lineage>
</organism>
<sequence length="329" mass="37203">MEKYHGNDAPVEKKPKQPKNKKRDKKTQRGSVAIIQPIAKVILFVIIMIAAFCLYEYRSGMRQARHDQGFKEIKVEDFKGEKSRSDDINVLLLGSDSRGEDMGRSDSIMIAHYNKHEKTPKLVSFMRDTLVNIPEVGYNKINAAYSYGGPELVRETIQQTFQVDVQYYAIVNFSSFPKVIDTLCPKGLEIDAEKDLNLDGVDIAKGVQQMDGHTALQYARFRKDEEGDFGRVRRQQQVMNALFQQGTSISNVAHLPKTLGKIQGYTTTNIPSSIYPSLVKDVVFKRNKPLEKLVIPVENSWENGYYDGAGSVLEIDEQMNAKAVQAFLN</sequence>
<dbReference type="Proteomes" id="UP000277864">
    <property type="component" value="Unassembled WGS sequence"/>
</dbReference>
<evidence type="ECO:0000256" key="5">
    <source>
        <dbReference type="ARBA" id="ARBA00022968"/>
    </source>
</evidence>
<evidence type="ECO:0000256" key="12">
    <source>
        <dbReference type="SAM" id="MobiDB-lite"/>
    </source>
</evidence>
<dbReference type="Pfam" id="PF03816">
    <property type="entry name" value="LytR_cpsA_psr"/>
    <property type="match status" value="1"/>
</dbReference>
<dbReference type="PANTHER" id="PTHR33392:SF8">
    <property type="entry name" value="REGULATORY PROTEIN MSRR"/>
    <property type="match status" value="1"/>
</dbReference>
<dbReference type="InterPro" id="IPR050922">
    <property type="entry name" value="LytR/CpsA/Psr_CW_biosynth"/>
</dbReference>
<dbReference type="OrthoDB" id="9782542at2"/>
<proteinExistence type="inferred from homology"/>
<evidence type="ECO:0000256" key="13">
    <source>
        <dbReference type="SAM" id="Phobius"/>
    </source>
</evidence>
<evidence type="ECO:0000256" key="10">
    <source>
        <dbReference type="ARBA" id="ARBA00037178"/>
    </source>
</evidence>
<dbReference type="NCBIfam" id="TIGR00350">
    <property type="entry name" value="lytR_cpsA_psr"/>
    <property type="match status" value="1"/>
</dbReference>
<keyword evidence="7" id="KW-0805">Transcription regulation</keyword>
<feature type="compositionally biased region" description="Basic residues" evidence="12">
    <location>
        <begin position="16"/>
        <end position="28"/>
    </location>
</feature>
<evidence type="ECO:0000256" key="7">
    <source>
        <dbReference type="ARBA" id="ARBA00023015"/>
    </source>
</evidence>
<feature type="transmembrane region" description="Helical" evidence="13">
    <location>
        <begin position="34"/>
        <end position="55"/>
    </location>
</feature>
<evidence type="ECO:0000256" key="4">
    <source>
        <dbReference type="ARBA" id="ARBA00022692"/>
    </source>
</evidence>
<evidence type="ECO:0000256" key="8">
    <source>
        <dbReference type="ARBA" id="ARBA00023136"/>
    </source>
</evidence>